<comment type="caution">
    <text evidence="2">The sequence shown here is derived from an EMBL/GenBank/DDBJ whole genome shotgun (WGS) entry which is preliminary data.</text>
</comment>
<sequence>MEEQAIKPHSITYYSDSKVVLGNIGNETRRFYVYVSNRVERIRKSSSPEEWCCVPTQLNPADCATRSAKANELDNSMWLSGPKFLRDQDPHYDASEECVVPESFTDDPEVRPDAKLKRLPRSNKATRESSDGTTEIQPRDGAVERRKQAETVIIKNVLQEVFAKEIEQTKKEEKLPKGSVLTNLTPMINSNGLVRVGGRLERAELTVEERHPIILPGSHHITTLMAEIKAIVNNRPLIPVSNDPEAPEIPTSLTLLTQKSTALTATPGQFTSKDLHTAQWRQVQYLANVFWSRWRK</sequence>
<reference evidence="2" key="1">
    <citation type="submission" date="2020-04" db="EMBL/GenBank/DDBJ databases">
        <authorList>
            <person name="Alioto T."/>
            <person name="Alioto T."/>
            <person name="Gomez Garrido J."/>
        </authorList>
    </citation>
    <scope>NUCLEOTIDE SEQUENCE</scope>
    <source>
        <strain evidence="2">A484AB</strain>
    </source>
</reference>
<organism evidence="2 3">
    <name type="scientific">Paramuricea clavata</name>
    <name type="common">Red gorgonian</name>
    <name type="synonym">Violescent sea-whip</name>
    <dbReference type="NCBI Taxonomy" id="317549"/>
    <lineage>
        <taxon>Eukaryota</taxon>
        <taxon>Metazoa</taxon>
        <taxon>Cnidaria</taxon>
        <taxon>Anthozoa</taxon>
        <taxon>Octocorallia</taxon>
        <taxon>Malacalcyonacea</taxon>
        <taxon>Plexauridae</taxon>
        <taxon>Paramuricea</taxon>
    </lineage>
</organism>
<dbReference type="OrthoDB" id="5983986at2759"/>
<dbReference type="Proteomes" id="UP001152795">
    <property type="component" value="Unassembled WGS sequence"/>
</dbReference>
<gene>
    <name evidence="2" type="ORF">PACLA_8A010287</name>
</gene>
<protein>
    <submittedName>
        <fullName evidence="2">Uncharacterized protein</fullName>
    </submittedName>
</protein>
<dbReference type="PANTHER" id="PTHR47331:SF6">
    <property type="entry name" value="DOUBLECORTIN DOMAIN-CONTAINING PROTEIN"/>
    <property type="match status" value="1"/>
</dbReference>
<dbReference type="AlphaFoldDB" id="A0A6S7FQN6"/>
<evidence type="ECO:0000313" key="3">
    <source>
        <dbReference type="Proteomes" id="UP001152795"/>
    </source>
</evidence>
<keyword evidence="3" id="KW-1185">Reference proteome</keyword>
<name>A0A6S7FQN6_PARCT</name>
<proteinExistence type="predicted"/>
<feature type="region of interest" description="Disordered" evidence="1">
    <location>
        <begin position="99"/>
        <end position="144"/>
    </location>
</feature>
<evidence type="ECO:0000313" key="2">
    <source>
        <dbReference type="EMBL" id="CAB3978369.1"/>
    </source>
</evidence>
<dbReference type="EMBL" id="CACRXK020000107">
    <property type="protein sequence ID" value="CAB3978369.1"/>
    <property type="molecule type" value="Genomic_DNA"/>
</dbReference>
<evidence type="ECO:0000256" key="1">
    <source>
        <dbReference type="SAM" id="MobiDB-lite"/>
    </source>
</evidence>
<dbReference type="PANTHER" id="PTHR47331">
    <property type="entry name" value="PHD-TYPE DOMAIN-CONTAINING PROTEIN"/>
    <property type="match status" value="1"/>
</dbReference>
<accession>A0A6S7FQN6</accession>